<dbReference type="Gene3D" id="3.30.950.10">
    <property type="entry name" value="Methyltransferase, Cobalt-precorrin-4 Transmethylase, Domain 2"/>
    <property type="match status" value="1"/>
</dbReference>
<dbReference type="Pfam" id="PF00590">
    <property type="entry name" value="TP_methylase"/>
    <property type="match status" value="1"/>
</dbReference>
<sequence length="223" mass="24352">MILYLVGTPIGNLEDWSPRALATLQAVSVLALEKWTDTAKLLHHFGLRPEVIVNYDDRRQKTATAKILTWLETRDVALVTSAGLPGISDPGAYLVAAARVAGHQVVPVPGPSALSTALAVSGWTESVWFVGFLPRTRGKIVKLWAQAEALGSNLLCFESTHRLAKTLALLAEKHPTVEVFVGKEMTKKFEDYSVGLAADFLARLAVDKDYSRGEFTLIIHFGK</sequence>
<keyword evidence="4 7" id="KW-0808">Transferase</keyword>
<keyword evidence="5" id="KW-0949">S-adenosyl-L-methionine</keyword>
<dbReference type="InterPro" id="IPR014776">
    <property type="entry name" value="4pyrrole_Mease_sub2"/>
</dbReference>
<feature type="domain" description="Tetrapyrrole methylase" evidence="6">
    <location>
        <begin position="3"/>
        <end position="195"/>
    </location>
</feature>
<evidence type="ECO:0000313" key="7">
    <source>
        <dbReference type="EMBL" id="PIR46025.1"/>
    </source>
</evidence>
<evidence type="ECO:0000256" key="3">
    <source>
        <dbReference type="ARBA" id="ARBA00022603"/>
    </source>
</evidence>
<keyword evidence="2" id="KW-0698">rRNA processing</keyword>
<dbReference type="InterPro" id="IPR035996">
    <property type="entry name" value="4pyrrol_Methylase_sf"/>
</dbReference>
<dbReference type="PIRSF" id="PIRSF005917">
    <property type="entry name" value="MTase_YraL"/>
    <property type="match status" value="1"/>
</dbReference>
<dbReference type="InterPro" id="IPR014777">
    <property type="entry name" value="4pyrrole_Mease_sub1"/>
</dbReference>
<dbReference type="AlphaFoldDB" id="A0A2H0RJS0"/>
<accession>A0A2H0RJS0</accession>
<dbReference type="Gene3D" id="3.40.1010.10">
    <property type="entry name" value="Cobalt-precorrin-4 Transmethylase, Domain 1"/>
    <property type="match status" value="1"/>
</dbReference>
<dbReference type="InterPro" id="IPR008189">
    <property type="entry name" value="rRNA_ssu_MeTfrase_I"/>
</dbReference>
<comment type="caution">
    <text evidence="7">The sequence shown here is derived from an EMBL/GenBank/DDBJ whole genome shotgun (WGS) entry which is preliminary data.</text>
</comment>
<evidence type="ECO:0000256" key="5">
    <source>
        <dbReference type="ARBA" id="ARBA00022691"/>
    </source>
</evidence>
<dbReference type="InterPro" id="IPR000878">
    <property type="entry name" value="4pyrrol_Mease"/>
</dbReference>
<dbReference type="GO" id="GO:0032259">
    <property type="term" value="P:methylation"/>
    <property type="evidence" value="ECO:0007669"/>
    <property type="project" value="UniProtKB-KW"/>
</dbReference>
<organism evidence="7 8">
    <name type="scientific">Candidatus Vogelbacteria bacterium CG10_big_fil_rev_8_21_14_0_10_49_38</name>
    <dbReference type="NCBI Taxonomy" id="1975043"/>
    <lineage>
        <taxon>Bacteria</taxon>
        <taxon>Candidatus Vogeliibacteriota</taxon>
    </lineage>
</organism>
<reference evidence="7 8" key="1">
    <citation type="submission" date="2017-09" db="EMBL/GenBank/DDBJ databases">
        <title>Depth-based differentiation of microbial function through sediment-hosted aquifers and enrichment of novel symbionts in the deep terrestrial subsurface.</title>
        <authorList>
            <person name="Probst A.J."/>
            <person name="Ladd B."/>
            <person name="Jarett J.K."/>
            <person name="Geller-Mcgrath D.E."/>
            <person name="Sieber C.M."/>
            <person name="Emerson J.B."/>
            <person name="Anantharaman K."/>
            <person name="Thomas B.C."/>
            <person name="Malmstrom R."/>
            <person name="Stieglmeier M."/>
            <person name="Klingl A."/>
            <person name="Woyke T."/>
            <person name="Ryan C.M."/>
            <person name="Banfield J.F."/>
        </authorList>
    </citation>
    <scope>NUCLEOTIDE SEQUENCE [LARGE SCALE GENOMIC DNA]</scope>
    <source>
        <strain evidence="7">CG10_big_fil_rev_8_21_14_0_10_49_38</strain>
    </source>
</reference>
<proteinExistence type="predicted"/>
<keyword evidence="3 7" id="KW-0489">Methyltransferase</keyword>
<evidence type="ECO:0000256" key="1">
    <source>
        <dbReference type="ARBA" id="ARBA00022490"/>
    </source>
</evidence>
<dbReference type="SUPFAM" id="SSF53790">
    <property type="entry name" value="Tetrapyrrole methylase"/>
    <property type="match status" value="1"/>
</dbReference>
<dbReference type="GO" id="GO:0006364">
    <property type="term" value="P:rRNA processing"/>
    <property type="evidence" value="ECO:0007669"/>
    <property type="project" value="UniProtKB-KW"/>
</dbReference>
<protein>
    <submittedName>
        <fullName evidence="7">rRNA (Cytidine-2'-O-)-methyltransferase</fullName>
    </submittedName>
</protein>
<dbReference type="CDD" id="cd11648">
    <property type="entry name" value="RsmI"/>
    <property type="match status" value="1"/>
</dbReference>
<gene>
    <name evidence="7" type="ORF">COV08_01995</name>
</gene>
<evidence type="ECO:0000256" key="4">
    <source>
        <dbReference type="ARBA" id="ARBA00022679"/>
    </source>
</evidence>
<dbReference type="GO" id="GO:0008168">
    <property type="term" value="F:methyltransferase activity"/>
    <property type="evidence" value="ECO:0007669"/>
    <property type="project" value="UniProtKB-KW"/>
</dbReference>
<evidence type="ECO:0000259" key="6">
    <source>
        <dbReference type="Pfam" id="PF00590"/>
    </source>
</evidence>
<evidence type="ECO:0000256" key="2">
    <source>
        <dbReference type="ARBA" id="ARBA00022552"/>
    </source>
</evidence>
<dbReference type="EMBL" id="PCYK01000014">
    <property type="protein sequence ID" value="PIR46025.1"/>
    <property type="molecule type" value="Genomic_DNA"/>
</dbReference>
<dbReference type="Proteomes" id="UP000230431">
    <property type="component" value="Unassembled WGS sequence"/>
</dbReference>
<keyword evidence="1" id="KW-0963">Cytoplasm</keyword>
<dbReference type="PANTHER" id="PTHR46111">
    <property type="entry name" value="RIBOSOMAL RNA SMALL SUBUNIT METHYLTRANSFERASE I"/>
    <property type="match status" value="1"/>
</dbReference>
<evidence type="ECO:0000313" key="8">
    <source>
        <dbReference type="Proteomes" id="UP000230431"/>
    </source>
</evidence>
<dbReference type="PANTHER" id="PTHR46111:SF1">
    <property type="entry name" value="RIBOSOMAL RNA SMALL SUBUNIT METHYLTRANSFERASE I"/>
    <property type="match status" value="1"/>
</dbReference>
<name>A0A2H0RJS0_9BACT</name>